<dbReference type="PhylomeDB" id="B4QIE4"/>
<evidence type="ECO:0000256" key="4">
    <source>
        <dbReference type="ARBA" id="ARBA00023157"/>
    </source>
</evidence>
<dbReference type="InterPro" id="IPR018114">
    <property type="entry name" value="TRYPSIN_HIS"/>
</dbReference>
<evidence type="ECO:0000313" key="8">
    <source>
        <dbReference type="Proteomes" id="UP000000304"/>
    </source>
</evidence>
<dbReference type="Gene3D" id="2.40.10.10">
    <property type="entry name" value="Trypsin-like serine proteases"/>
    <property type="match status" value="1"/>
</dbReference>
<dbReference type="Proteomes" id="UP000000304">
    <property type="component" value="Chromosome 2R"/>
</dbReference>
<feature type="domain" description="Peptidase S1" evidence="6">
    <location>
        <begin position="326"/>
        <end position="550"/>
    </location>
</feature>
<sequence length="551" mass="60778">MDSISARFQPSVRIGNWVEENCLEEDKIVNFKKQRDRGELLVEKARILYDNFHKEIVLAAPKQTIIFGAIVQLMPIHINISDMDTTDLNAALSVVINEKVVRKSQSINEDCELSVAPSKRPCVRNSFKIVSGDGRDRTGENIKYGQRFQLQCMASEHDPIVLYSGPKRCNLQQGVHATYLSHKNGELNLNLGLVHRSKLSCPDYDIPIAYTNWFCRHVDPKQRFESEGEDIPSNSPLVIVHATTNRNLAAENVLIQTLFGPEFLVSVQNYRNIYRHEIWKNRTTAAQSTHSTFAMSSVNNLVKLSILLLAVTFVHSDMDVAEESRIIGGQFAAPGQFPHQVSLQLNGRHHCGGSLISDTMIVTAAHCTVGQNPGQMKAIVGTNDLSAGNGQTFNIAQFIIHPRYNPQSQDFDMSLIKLSSPVPMGGAVQTIQLADSDSNYAADTMAMISGFGAINQNLQLPNRLKFAQVQLWSRDYCNSQNIPGLTDRMVCAGHPSGQVSSCQGDSGGPLTVDGKLFGVVSWGFGCGAKGRPAMYTYVGALRSWIKQNANV</sequence>
<dbReference type="PROSITE" id="PS50240">
    <property type="entry name" value="TRYPSIN_DOM"/>
    <property type="match status" value="1"/>
</dbReference>
<evidence type="ECO:0000259" key="6">
    <source>
        <dbReference type="PROSITE" id="PS50240"/>
    </source>
</evidence>
<dbReference type="SMART" id="SM00020">
    <property type="entry name" value="Tryp_SPc"/>
    <property type="match status" value="1"/>
</dbReference>
<dbReference type="FunFam" id="2.40.10.10:FF:000171">
    <property type="entry name" value="trypsin-1"/>
    <property type="match status" value="1"/>
</dbReference>
<evidence type="ECO:0000256" key="5">
    <source>
        <dbReference type="RuleBase" id="RU363034"/>
    </source>
</evidence>
<dbReference type="PANTHER" id="PTHR24252:SF10">
    <property type="entry name" value="SERINE PROTEASE 56"/>
    <property type="match status" value="1"/>
</dbReference>
<dbReference type="OMA" id="MAYTNWF"/>
<keyword evidence="2 5" id="KW-0378">Hydrolase</keyword>
<keyword evidence="8" id="KW-1185">Reference proteome</keyword>
<dbReference type="InterPro" id="IPR033116">
    <property type="entry name" value="TRYPSIN_SER"/>
</dbReference>
<dbReference type="PANTHER" id="PTHR24252">
    <property type="entry name" value="ACROSIN-RELATED"/>
    <property type="match status" value="1"/>
</dbReference>
<dbReference type="PROSITE" id="PS00134">
    <property type="entry name" value="TRYPSIN_HIS"/>
    <property type="match status" value="1"/>
</dbReference>
<keyword evidence="4" id="KW-1015">Disulfide bond</keyword>
<dbReference type="InterPro" id="IPR001254">
    <property type="entry name" value="Trypsin_dom"/>
</dbReference>
<dbReference type="Pfam" id="PF24569">
    <property type="entry name" value="CFAP161"/>
    <property type="match status" value="1"/>
</dbReference>
<dbReference type="PROSITE" id="PS00135">
    <property type="entry name" value="TRYPSIN_SER"/>
    <property type="match status" value="1"/>
</dbReference>
<dbReference type="OrthoDB" id="10059102at2759"/>
<proteinExistence type="predicted"/>
<name>B4QIE4_DROSI</name>
<dbReference type="SUPFAM" id="SSF50494">
    <property type="entry name" value="Trypsin-like serine proteases"/>
    <property type="match status" value="1"/>
</dbReference>
<dbReference type="MEROPS" id="S01.B78"/>
<dbReference type="InterPro" id="IPR055325">
    <property type="entry name" value="CF161"/>
</dbReference>
<organism evidence="7 8">
    <name type="scientific">Drosophila simulans</name>
    <name type="common">Fruit fly</name>
    <dbReference type="NCBI Taxonomy" id="7240"/>
    <lineage>
        <taxon>Eukaryota</taxon>
        <taxon>Metazoa</taxon>
        <taxon>Ecdysozoa</taxon>
        <taxon>Arthropoda</taxon>
        <taxon>Hexapoda</taxon>
        <taxon>Insecta</taxon>
        <taxon>Pterygota</taxon>
        <taxon>Neoptera</taxon>
        <taxon>Endopterygota</taxon>
        <taxon>Diptera</taxon>
        <taxon>Brachycera</taxon>
        <taxon>Muscomorpha</taxon>
        <taxon>Ephydroidea</taxon>
        <taxon>Drosophilidae</taxon>
        <taxon>Drosophila</taxon>
        <taxon>Sophophora</taxon>
    </lineage>
</organism>
<evidence type="ECO:0000313" key="7">
    <source>
        <dbReference type="EMBL" id="EDX07391.1"/>
    </source>
</evidence>
<dbReference type="GO" id="GO:0004252">
    <property type="term" value="F:serine-type endopeptidase activity"/>
    <property type="evidence" value="ECO:0007669"/>
    <property type="project" value="InterPro"/>
</dbReference>
<dbReference type="InterPro" id="IPR001314">
    <property type="entry name" value="Peptidase_S1A"/>
</dbReference>
<reference evidence="7 8" key="1">
    <citation type="journal article" date="2007" name="Nature">
        <title>Evolution of genes and genomes on the Drosophila phylogeny.</title>
        <authorList>
            <consortium name="Drosophila 12 Genomes Consortium"/>
            <person name="Clark A.G."/>
            <person name="Eisen M.B."/>
            <person name="Smith D.R."/>
            <person name="Bergman C.M."/>
            <person name="Oliver B."/>
            <person name="Markow T.A."/>
            <person name="Kaufman T.C."/>
            <person name="Kellis M."/>
            <person name="Gelbart W."/>
            <person name="Iyer V.N."/>
            <person name="Pollard D.A."/>
            <person name="Sackton T.B."/>
            <person name="Larracuente A.M."/>
            <person name="Singh N.D."/>
            <person name="Abad J.P."/>
            <person name="Abt D.N."/>
            <person name="Adryan B."/>
            <person name="Aguade M."/>
            <person name="Akashi H."/>
            <person name="Anderson W.W."/>
            <person name="Aquadro C.F."/>
            <person name="Ardell D.H."/>
            <person name="Arguello R."/>
            <person name="Artieri C.G."/>
            <person name="Barbash D.A."/>
            <person name="Barker D."/>
            <person name="Barsanti P."/>
            <person name="Batterham P."/>
            <person name="Batzoglou S."/>
            <person name="Begun D."/>
            <person name="Bhutkar A."/>
            <person name="Blanco E."/>
            <person name="Bosak S.A."/>
            <person name="Bradley R.K."/>
            <person name="Brand A.D."/>
            <person name="Brent M.R."/>
            <person name="Brooks A.N."/>
            <person name="Brown R.H."/>
            <person name="Butlin R.K."/>
            <person name="Caggese C."/>
            <person name="Calvi B.R."/>
            <person name="Bernardo de Carvalho A."/>
            <person name="Caspi A."/>
            <person name="Castrezana S."/>
            <person name="Celniker S.E."/>
            <person name="Chang J.L."/>
            <person name="Chapple C."/>
            <person name="Chatterji S."/>
            <person name="Chinwalla A."/>
            <person name="Civetta A."/>
            <person name="Clifton S.W."/>
            <person name="Comeron J.M."/>
            <person name="Costello J.C."/>
            <person name="Coyne J.A."/>
            <person name="Daub J."/>
            <person name="David R.G."/>
            <person name="Delcher A.L."/>
            <person name="Delehaunty K."/>
            <person name="Do C.B."/>
            <person name="Ebling H."/>
            <person name="Edwards K."/>
            <person name="Eickbush T."/>
            <person name="Evans J.D."/>
            <person name="Filipski A."/>
            <person name="Findeiss S."/>
            <person name="Freyhult E."/>
            <person name="Fulton L."/>
            <person name="Fulton R."/>
            <person name="Garcia A.C."/>
            <person name="Gardiner A."/>
            <person name="Garfield D.A."/>
            <person name="Garvin B.E."/>
            <person name="Gibson G."/>
            <person name="Gilbert D."/>
            <person name="Gnerre S."/>
            <person name="Godfrey J."/>
            <person name="Good R."/>
            <person name="Gotea V."/>
            <person name="Gravely B."/>
            <person name="Greenberg A.J."/>
            <person name="Griffiths-Jones S."/>
            <person name="Gross S."/>
            <person name="Guigo R."/>
            <person name="Gustafson E.A."/>
            <person name="Haerty W."/>
            <person name="Hahn M.W."/>
            <person name="Halligan D.L."/>
            <person name="Halpern A.L."/>
            <person name="Halter G.M."/>
            <person name="Han M.V."/>
            <person name="Heger A."/>
            <person name="Hillier L."/>
            <person name="Hinrichs A.S."/>
            <person name="Holmes I."/>
            <person name="Hoskins R.A."/>
            <person name="Hubisz M.J."/>
            <person name="Hultmark D."/>
            <person name="Huntley M.A."/>
            <person name="Jaffe D.B."/>
            <person name="Jagadeeshan S."/>
            <person name="Jeck W.R."/>
            <person name="Johnson J."/>
            <person name="Jones C.D."/>
            <person name="Jordan W.C."/>
            <person name="Karpen G.H."/>
            <person name="Kataoka E."/>
            <person name="Keightley P.D."/>
            <person name="Kheradpour P."/>
            <person name="Kirkness E.F."/>
            <person name="Koerich L.B."/>
            <person name="Kristiansen K."/>
            <person name="Kudrna D."/>
            <person name="Kulathinal R.J."/>
            <person name="Kumar S."/>
            <person name="Kwok R."/>
            <person name="Lander E."/>
            <person name="Langley C.H."/>
            <person name="Lapoint R."/>
            <person name="Lazzaro B.P."/>
            <person name="Lee S.J."/>
            <person name="Levesque L."/>
            <person name="Li R."/>
            <person name="Lin C.F."/>
            <person name="Lin M.F."/>
            <person name="Lindblad-Toh K."/>
            <person name="Llopart A."/>
            <person name="Long M."/>
            <person name="Low L."/>
            <person name="Lozovsky E."/>
            <person name="Lu J."/>
            <person name="Luo M."/>
            <person name="Machado C.A."/>
            <person name="Makalowski W."/>
            <person name="Marzo M."/>
            <person name="Matsuda M."/>
            <person name="Matzkin L."/>
            <person name="McAllister B."/>
            <person name="McBride C.S."/>
            <person name="McKernan B."/>
            <person name="McKernan K."/>
            <person name="Mendez-Lago M."/>
            <person name="Minx P."/>
            <person name="Mollenhauer M.U."/>
            <person name="Montooth K."/>
            <person name="Mount S.M."/>
            <person name="Mu X."/>
            <person name="Myers E."/>
            <person name="Negre B."/>
            <person name="Newfeld S."/>
            <person name="Nielsen R."/>
            <person name="Noor M.A."/>
            <person name="O'Grady P."/>
            <person name="Pachter L."/>
            <person name="Papaceit M."/>
            <person name="Parisi M.J."/>
            <person name="Parisi M."/>
            <person name="Parts L."/>
            <person name="Pedersen J.S."/>
            <person name="Pesole G."/>
            <person name="Phillippy A.M."/>
            <person name="Ponting C.P."/>
            <person name="Pop M."/>
            <person name="Porcelli D."/>
            <person name="Powell J.R."/>
            <person name="Prohaska S."/>
            <person name="Pruitt K."/>
            <person name="Puig M."/>
            <person name="Quesneville H."/>
            <person name="Ram K.R."/>
            <person name="Rand D."/>
            <person name="Rasmussen M.D."/>
            <person name="Reed L.K."/>
            <person name="Reenan R."/>
            <person name="Reily A."/>
            <person name="Remington K.A."/>
            <person name="Rieger T.T."/>
            <person name="Ritchie M.G."/>
            <person name="Robin C."/>
            <person name="Rogers Y.H."/>
            <person name="Rohde C."/>
            <person name="Rozas J."/>
            <person name="Rubenfield M.J."/>
            <person name="Ruiz A."/>
            <person name="Russo S."/>
            <person name="Salzberg S.L."/>
            <person name="Sanchez-Gracia A."/>
            <person name="Saranga D.J."/>
            <person name="Sato H."/>
            <person name="Schaeffer S.W."/>
            <person name="Schatz M.C."/>
            <person name="Schlenke T."/>
            <person name="Schwartz R."/>
            <person name="Segarra C."/>
            <person name="Singh R.S."/>
            <person name="Sirot L."/>
            <person name="Sirota M."/>
            <person name="Sisneros N.B."/>
            <person name="Smith C.D."/>
            <person name="Smith T.F."/>
            <person name="Spieth J."/>
            <person name="Stage D.E."/>
            <person name="Stark A."/>
            <person name="Stephan W."/>
            <person name="Strausberg R.L."/>
            <person name="Strempel S."/>
            <person name="Sturgill D."/>
            <person name="Sutton G."/>
            <person name="Sutton G.G."/>
            <person name="Tao W."/>
            <person name="Teichmann S."/>
            <person name="Tobari Y.N."/>
            <person name="Tomimura Y."/>
            <person name="Tsolas J.M."/>
            <person name="Valente V.L."/>
            <person name="Venter E."/>
            <person name="Venter J.C."/>
            <person name="Vicario S."/>
            <person name="Vieira F.G."/>
            <person name="Vilella A.J."/>
            <person name="Villasante A."/>
            <person name="Walenz B."/>
            <person name="Wang J."/>
            <person name="Wasserman M."/>
            <person name="Watts T."/>
            <person name="Wilson D."/>
            <person name="Wilson R.K."/>
            <person name="Wing R.A."/>
            <person name="Wolfner M.F."/>
            <person name="Wong A."/>
            <person name="Wong G.K."/>
            <person name="Wu C.I."/>
            <person name="Wu G."/>
            <person name="Yamamoto D."/>
            <person name="Yang H.P."/>
            <person name="Yang S.P."/>
            <person name="Yorke J.A."/>
            <person name="Yoshida K."/>
            <person name="Zdobnov E."/>
            <person name="Zhang P."/>
            <person name="Zhang Y."/>
            <person name="Zimin A.V."/>
            <person name="Baldwin J."/>
            <person name="Abdouelleil A."/>
            <person name="Abdulkadir J."/>
            <person name="Abebe A."/>
            <person name="Abera B."/>
            <person name="Abreu J."/>
            <person name="Acer S.C."/>
            <person name="Aftuck L."/>
            <person name="Alexander A."/>
            <person name="An P."/>
            <person name="Anderson E."/>
            <person name="Anderson S."/>
            <person name="Arachi H."/>
            <person name="Azer M."/>
            <person name="Bachantsang P."/>
            <person name="Barry A."/>
            <person name="Bayul T."/>
            <person name="Berlin A."/>
            <person name="Bessette D."/>
            <person name="Bloom T."/>
            <person name="Blye J."/>
            <person name="Boguslavskiy L."/>
            <person name="Bonnet C."/>
            <person name="Boukhgalter B."/>
            <person name="Bourzgui I."/>
            <person name="Brown A."/>
            <person name="Cahill P."/>
            <person name="Channer S."/>
            <person name="Cheshatsang Y."/>
            <person name="Chuda L."/>
            <person name="Citroen M."/>
            <person name="Collymore A."/>
            <person name="Cooke P."/>
            <person name="Costello M."/>
            <person name="D'Aco K."/>
            <person name="Daza R."/>
            <person name="De Haan G."/>
            <person name="DeGray S."/>
            <person name="DeMaso C."/>
            <person name="Dhargay N."/>
            <person name="Dooley K."/>
            <person name="Dooley E."/>
            <person name="Doricent M."/>
            <person name="Dorje P."/>
            <person name="Dorjee K."/>
            <person name="Dupes A."/>
            <person name="Elong R."/>
            <person name="Falk J."/>
            <person name="Farina A."/>
            <person name="Faro S."/>
            <person name="Ferguson D."/>
            <person name="Fisher S."/>
            <person name="Foley C.D."/>
            <person name="Franke A."/>
            <person name="Friedrich D."/>
            <person name="Gadbois L."/>
            <person name="Gearin G."/>
            <person name="Gearin C.R."/>
            <person name="Giannoukos G."/>
            <person name="Goode T."/>
            <person name="Graham J."/>
            <person name="Grandbois E."/>
            <person name="Grewal S."/>
            <person name="Gyaltsen K."/>
            <person name="Hafez N."/>
            <person name="Hagos B."/>
            <person name="Hall J."/>
            <person name="Henson C."/>
            <person name="Hollinger A."/>
            <person name="Honan T."/>
            <person name="Huard M.D."/>
            <person name="Hughes L."/>
            <person name="Hurhula B."/>
            <person name="Husby M.E."/>
            <person name="Kamat A."/>
            <person name="Kanga B."/>
            <person name="Kashin S."/>
            <person name="Khazanovich D."/>
            <person name="Kisner P."/>
            <person name="Lance K."/>
            <person name="Lara M."/>
            <person name="Lee W."/>
            <person name="Lennon N."/>
            <person name="Letendre F."/>
            <person name="LeVine R."/>
            <person name="Lipovsky A."/>
            <person name="Liu X."/>
            <person name="Liu J."/>
            <person name="Liu S."/>
            <person name="Lokyitsang T."/>
            <person name="Lokyitsang Y."/>
            <person name="Lubonja R."/>
            <person name="Lui A."/>
            <person name="MacDonald P."/>
            <person name="Magnisalis V."/>
            <person name="Maru K."/>
            <person name="Matthews C."/>
            <person name="McCusker W."/>
            <person name="McDonough S."/>
            <person name="Mehta T."/>
            <person name="Meldrim J."/>
            <person name="Meneus L."/>
            <person name="Mihai O."/>
            <person name="Mihalev A."/>
            <person name="Mihova T."/>
            <person name="Mittelman R."/>
            <person name="Mlenga V."/>
            <person name="Montmayeur A."/>
            <person name="Mulrain L."/>
            <person name="Navidi A."/>
            <person name="Naylor J."/>
            <person name="Negash T."/>
            <person name="Nguyen T."/>
            <person name="Nguyen N."/>
            <person name="Nicol R."/>
            <person name="Norbu C."/>
            <person name="Norbu N."/>
            <person name="Novod N."/>
            <person name="O'Neill B."/>
            <person name="Osman S."/>
            <person name="Markiewicz E."/>
            <person name="Oyono O.L."/>
            <person name="Patti C."/>
            <person name="Phunkhang P."/>
            <person name="Pierre F."/>
            <person name="Priest M."/>
            <person name="Raghuraman S."/>
            <person name="Rege F."/>
            <person name="Reyes R."/>
            <person name="Rise C."/>
            <person name="Rogov P."/>
            <person name="Ross K."/>
            <person name="Ryan E."/>
            <person name="Settipalli S."/>
            <person name="Shea T."/>
            <person name="Sherpa N."/>
            <person name="Shi L."/>
            <person name="Shih D."/>
            <person name="Sparrow T."/>
            <person name="Spaulding J."/>
            <person name="Stalker J."/>
            <person name="Stange-Thomann N."/>
            <person name="Stavropoulos S."/>
            <person name="Stone C."/>
            <person name="Strader C."/>
            <person name="Tesfaye S."/>
            <person name="Thomson T."/>
            <person name="Thoulutsang Y."/>
            <person name="Thoulutsang D."/>
            <person name="Topham K."/>
            <person name="Topping I."/>
            <person name="Tsamla T."/>
            <person name="Vassiliev H."/>
            <person name="Vo A."/>
            <person name="Wangchuk T."/>
            <person name="Wangdi T."/>
            <person name="Weiand M."/>
            <person name="Wilkinson J."/>
            <person name="Wilson A."/>
            <person name="Yadav S."/>
            <person name="Young G."/>
            <person name="Yu Q."/>
            <person name="Zembek L."/>
            <person name="Zhong D."/>
            <person name="Zimmer A."/>
            <person name="Zwirko Z."/>
            <person name="Jaffe D.B."/>
            <person name="Alvarez P."/>
            <person name="Brockman W."/>
            <person name="Butler J."/>
            <person name="Chin C."/>
            <person name="Gnerre S."/>
            <person name="Grabherr M."/>
            <person name="Kleber M."/>
            <person name="Mauceli E."/>
            <person name="MacCallum I."/>
        </authorList>
    </citation>
    <scope>NUCLEOTIDE SEQUENCE [LARGE SCALE GENOMIC DNA]</scope>
    <source>
        <strain evidence="8">white501</strain>
    </source>
</reference>
<dbReference type="GO" id="GO:0006508">
    <property type="term" value="P:proteolysis"/>
    <property type="evidence" value="ECO:0007669"/>
    <property type="project" value="UniProtKB-KW"/>
</dbReference>
<dbReference type="PRINTS" id="PR00722">
    <property type="entry name" value="CHYMOTRYPSIN"/>
</dbReference>
<gene>
    <name evidence="7" type="primary">Dsim\GD11212</name>
    <name evidence="7" type="ORF">Dsim_GD11212</name>
</gene>
<evidence type="ECO:0000256" key="3">
    <source>
        <dbReference type="ARBA" id="ARBA00022825"/>
    </source>
</evidence>
<evidence type="ECO:0000256" key="2">
    <source>
        <dbReference type="ARBA" id="ARBA00022801"/>
    </source>
</evidence>
<keyword evidence="1 5" id="KW-0645">Protease</keyword>
<dbReference type="AlphaFoldDB" id="B4QIE4"/>
<dbReference type="FunFam" id="2.40.10.10:FF:000073">
    <property type="entry name" value="Trypsin alpha"/>
    <property type="match status" value="1"/>
</dbReference>
<dbReference type="Pfam" id="PF00089">
    <property type="entry name" value="Trypsin"/>
    <property type="match status" value="1"/>
</dbReference>
<dbReference type="InterPro" id="IPR009003">
    <property type="entry name" value="Peptidase_S1_PA"/>
</dbReference>
<dbReference type="CDD" id="cd00190">
    <property type="entry name" value="Tryp_SPc"/>
    <property type="match status" value="1"/>
</dbReference>
<evidence type="ECO:0000256" key="1">
    <source>
        <dbReference type="ARBA" id="ARBA00022670"/>
    </source>
</evidence>
<dbReference type="EMBL" id="CM000362">
    <property type="protein sequence ID" value="EDX07391.1"/>
    <property type="molecule type" value="Genomic_DNA"/>
</dbReference>
<protein>
    <submittedName>
        <fullName evidence="7">GD11212</fullName>
    </submittedName>
</protein>
<accession>B4QIE4</accession>
<dbReference type="STRING" id="7240.B4QIE4"/>
<keyword evidence="3 5" id="KW-0720">Serine protease</keyword>
<dbReference type="HOGENOM" id="CLU_494573_0_0_1"/>
<dbReference type="InterPro" id="IPR043504">
    <property type="entry name" value="Peptidase_S1_PA_chymotrypsin"/>
</dbReference>